<name>A0ABY5E9Z8_9BACT</name>
<dbReference type="InterPro" id="IPR029045">
    <property type="entry name" value="ClpP/crotonase-like_dom_sf"/>
</dbReference>
<dbReference type="Proteomes" id="UP001055420">
    <property type="component" value="Plasmid unnamed"/>
</dbReference>
<dbReference type="Gene3D" id="3.90.226.10">
    <property type="entry name" value="2-enoyl-CoA Hydratase, Chain A, domain 1"/>
    <property type="match status" value="1"/>
</dbReference>
<evidence type="ECO:0000313" key="1">
    <source>
        <dbReference type="EMBL" id="UTM21777.1"/>
    </source>
</evidence>
<gene>
    <name evidence="1" type="ORF">NFI80_25215</name>
</gene>
<organism evidence="1 2">
    <name type="scientific">Dyadobacter chenhuakuii</name>
    <dbReference type="NCBI Taxonomy" id="2909339"/>
    <lineage>
        <taxon>Bacteria</taxon>
        <taxon>Pseudomonadati</taxon>
        <taxon>Bacteroidota</taxon>
        <taxon>Cytophagia</taxon>
        <taxon>Cytophagales</taxon>
        <taxon>Spirosomataceae</taxon>
        <taxon>Dyadobacter</taxon>
    </lineage>
</organism>
<geneLocation type="plasmid" evidence="1 2">
    <name>unnamed</name>
</geneLocation>
<sequence length="96" mass="10285">MFVLTDGYTFSTAADAAALIRQITTAIFIGEETGGGAEGNTSGIFLQAKLPNSGLKVNIPCLCYWNAVTVRKKNRGVLPDHPLIDSVTDILESNDR</sequence>
<reference evidence="1" key="1">
    <citation type="submission" date="2022-06" db="EMBL/GenBank/DDBJ databases">
        <title>Novel species in genus Dyadobacter.</title>
        <authorList>
            <person name="Ma C."/>
        </authorList>
    </citation>
    <scope>NUCLEOTIDE SEQUENCE</scope>
    <source>
        <strain evidence="1">CY22</strain>
        <plasmid evidence="1">unnamed</plasmid>
    </source>
</reference>
<proteinExistence type="predicted"/>
<keyword evidence="2" id="KW-1185">Reference proteome</keyword>
<dbReference type="EMBL" id="CP099631">
    <property type="protein sequence ID" value="UTM21777.1"/>
    <property type="molecule type" value="Genomic_DNA"/>
</dbReference>
<evidence type="ECO:0000313" key="2">
    <source>
        <dbReference type="Proteomes" id="UP001055420"/>
    </source>
</evidence>
<keyword evidence="1" id="KW-0614">Plasmid</keyword>
<dbReference type="SUPFAM" id="SSF52096">
    <property type="entry name" value="ClpP/crotonase"/>
    <property type="match status" value="1"/>
</dbReference>
<protein>
    <submittedName>
        <fullName evidence="1">S41 family peptidase</fullName>
    </submittedName>
</protein>
<accession>A0ABY5E9Z8</accession>